<evidence type="ECO:0000313" key="2">
    <source>
        <dbReference type="Proteomes" id="UP000054937"/>
    </source>
</evidence>
<gene>
    <name evidence="1" type="ORF">PPERSA_00057</name>
</gene>
<proteinExistence type="predicted"/>
<protein>
    <submittedName>
        <fullName evidence="1">Uncharacterized protein</fullName>
    </submittedName>
</protein>
<organism evidence="1 2">
    <name type="scientific">Pseudocohnilembus persalinus</name>
    <name type="common">Ciliate</name>
    <dbReference type="NCBI Taxonomy" id="266149"/>
    <lineage>
        <taxon>Eukaryota</taxon>
        <taxon>Sar</taxon>
        <taxon>Alveolata</taxon>
        <taxon>Ciliophora</taxon>
        <taxon>Intramacronucleata</taxon>
        <taxon>Oligohymenophorea</taxon>
        <taxon>Scuticociliatia</taxon>
        <taxon>Philasterida</taxon>
        <taxon>Pseudocohnilembidae</taxon>
        <taxon>Pseudocohnilembus</taxon>
    </lineage>
</organism>
<dbReference type="Proteomes" id="UP000054937">
    <property type="component" value="Unassembled WGS sequence"/>
</dbReference>
<accession>A0A0V0Q8R8</accession>
<sequence length="106" mass="13371">MNKNYQIYVWKEWNYCYKKIRYQSKNMENNQTQQNNWKVKMSSLMLWNSFNLTKVNIYMKNQQQFQNILVLKNKWKENLKVNKKWNQSEKISQIYLQFFIINKKQK</sequence>
<dbReference type="InParanoid" id="A0A0V0Q8R8"/>
<dbReference type="AlphaFoldDB" id="A0A0V0Q8R8"/>
<keyword evidence="2" id="KW-1185">Reference proteome</keyword>
<reference evidence="1 2" key="1">
    <citation type="journal article" date="2015" name="Sci. Rep.">
        <title>Genome of the facultative scuticociliatosis pathogen Pseudocohnilembus persalinus provides insight into its virulence through horizontal gene transfer.</title>
        <authorList>
            <person name="Xiong J."/>
            <person name="Wang G."/>
            <person name="Cheng J."/>
            <person name="Tian M."/>
            <person name="Pan X."/>
            <person name="Warren A."/>
            <person name="Jiang C."/>
            <person name="Yuan D."/>
            <person name="Miao W."/>
        </authorList>
    </citation>
    <scope>NUCLEOTIDE SEQUENCE [LARGE SCALE GENOMIC DNA]</scope>
    <source>
        <strain evidence="1">36N120E</strain>
    </source>
</reference>
<name>A0A0V0Q8R8_PSEPJ</name>
<evidence type="ECO:0000313" key="1">
    <source>
        <dbReference type="EMBL" id="KRW98565.1"/>
    </source>
</evidence>
<dbReference type="EMBL" id="LDAU01000240">
    <property type="protein sequence ID" value="KRW98565.1"/>
    <property type="molecule type" value="Genomic_DNA"/>
</dbReference>
<comment type="caution">
    <text evidence="1">The sequence shown here is derived from an EMBL/GenBank/DDBJ whole genome shotgun (WGS) entry which is preliminary data.</text>
</comment>